<evidence type="ECO:0000313" key="2">
    <source>
        <dbReference type="EMBL" id="CAG5098009.1"/>
    </source>
</evidence>
<dbReference type="AlphaFoldDB" id="A0A8J2HIJ1"/>
<feature type="chain" id="PRO_5035214191" evidence="1">
    <location>
        <begin position="17"/>
        <end position="143"/>
    </location>
</feature>
<dbReference type="EMBL" id="CAJNRD030001121">
    <property type="protein sequence ID" value="CAG5098009.1"/>
    <property type="molecule type" value="Genomic_DNA"/>
</dbReference>
<organism evidence="2 3">
    <name type="scientific">Cotesia congregata</name>
    <name type="common">Parasitoid wasp</name>
    <name type="synonym">Apanteles congregatus</name>
    <dbReference type="NCBI Taxonomy" id="51543"/>
    <lineage>
        <taxon>Eukaryota</taxon>
        <taxon>Metazoa</taxon>
        <taxon>Ecdysozoa</taxon>
        <taxon>Arthropoda</taxon>
        <taxon>Hexapoda</taxon>
        <taxon>Insecta</taxon>
        <taxon>Pterygota</taxon>
        <taxon>Neoptera</taxon>
        <taxon>Endopterygota</taxon>
        <taxon>Hymenoptera</taxon>
        <taxon>Apocrita</taxon>
        <taxon>Ichneumonoidea</taxon>
        <taxon>Braconidae</taxon>
        <taxon>Microgastrinae</taxon>
        <taxon>Cotesia</taxon>
    </lineage>
</organism>
<accession>A0A8J2HIJ1</accession>
<reference evidence="2" key="1">
    <citation type="submission" date="2021-04" db="EMBL/GenBank/DDBJ databases">
        <authorList>
            <person name="Chebbi M.A.C M."/>
        </authorList>
    </citation>
    <scope>NUCLEOTIDE SEQUENCE</scope>
</reference>
<dbReference type="OrthoDB" id="7541803at2759"/>
<keyword evidence="3" id="KW-1185">Reference proteome</keyword>
<gene>
    <name evidence="2" type="ORF">HICCMSTLAB_LOCUS8988</name>
</gene>
<proteinExistence type="predicted"/>
<comment type="caution">
    <text evidence="2">The sequence shown here is derived from an EMBL/GenBank/DDBJ whole genome shotgun (WGS) entry which is preliminary data.</text>
</comment>
<dbReference type="Proteomes" id="UP000786811">
    <property type="component" value="Unassembled WGS sequence"/>
</dbReference>
<keyword evidence="1" id="KW-0732">Signal</keyword>
<feature type="signal peptide" evidence="1">
    <location>
        <begin position="1"/>
        <end position="16"/>
    </location>
</feature>
<evidence type="ECO:0000313" key="3">
    <source>
        <dbReference type="Proteomes" id="UP000786811"/>
    </source>
</evidence>
<evidence type="ECO:0000256" key="1">
    <source>
        <dbReference type="SAM" id="SignalP"/>
    </source>
</evidence>
<sequence length="143" mass="16821">MKVLIVLFAVVAAVAAYPGGWEDPWSYGYHSHPVVHQPHYSYHQPHYGYHQPHYAYQHGYHDHGYKHHAHHVDAIHVPQPHPIPPLHPEPLKLKVHPHVTRIHYDHPKVHHPHLIGHEVQHHEPEIKFVKHEVHHEHHGHGWA</sequence>
<protein>
    <submittedName>
        <fullName evidence="2">Uncharacterized protein</fullName>
    </submittedName>
</protein>
<name>A0A8J2HIJ1_COTCN</name>